<evidence type="ECO:0000313" key="2">
    <source>
        <dbReference type="EMBL" id="VVQ10035.1"/>
    </source>
</evidence>
<dbReference type="AlphaFoldDB" id="A0A5E7UHX7"/>
<name>A0A5E7UHX7_PSEFL</name>
<dbReference type="InterPro" id="IPR010359">
    <property type="entry name" value="IrrE_HExxH"/>
</dbReference>
<evidence type="ECO:0000259" key="1">
    <source>
        <dbReference type="Pfam" id="PF06114"/>
    </source>
</evidence>
<dbReference type="EMBL" id="CABVJF010000013">
    <property type="protein sequence ID" value="VVQ10035.1"/>
    <property type="molecule type" value="Genomic_DNA"/>
</dbReference>
<dbReference type="RefSeq" id="WP_224790931.1">
    <property type="nucleotide sequence ID" value="NZ_CABVJF010000013.1"/>
</dbReference>
<evidence type="ECO:0000313" key="3">
    <source>
        <dbReference type="Proteomes" id="UP000381378"/>
    </source>
</evidence>
<feature type="domain" description="IrrE N-terminal-like" evidence="1">
    <location>
        <begin position="67"/>
        <end position="141"/>
    </location>
</feature>
<dbReference type="PANTHER" id="PTHR43236">
    <property type="entry name" value="ANTITOXIN HIGA1"/>
    <property type="match status" value="1"/>
</dbReference>
<dbReference type="InterPro" id="IPR052345">
    <property type="entry name" value="Rad_response_metalloprotease"/>
</dbReference>
<dbReference type="Proteomes" id="UP000381378">
    <property type="component" value="Unassembled WGS sequence"/>
</dbReference>
<dbReference type="PANTHER" id="PTHR43236:SF1">
    <property type="entry name" value="BLL7220 PROTEIN"/>
    <property type="match status" value="1"/>
</dbReference>
<organism evidence="2 3">
    <name type="scientific">Pseudomonas fluorescens</name>
    <dbReference type="NCBI Taxonomy" id="294"/>
    <lineage>
        <taxon>Bacteria</taxon>
        <taxon>Pseudomonadati</taxon>
        <taxon>Pseudomonadota</taxon>
        <taxon>Gammaproteobacteria</taxon>
        <taxon>Pseudomonadales</taxon>
        <taxon>Pseudomonadaceae</taxon>
        <taxon>Pseudomonas</taxon>
    </lineage>
</organism>
<dbReference type="Gene3D" id="1.10.10.2910">
    <property type="match status" value="1"/>
</dbReference>
<dbReference type="Pfam" id="PF06114">
    <property type="entry name" value="Peptidase_M78"/>
    <property type="match status" value="1"/>
</dbReference>
<sequence>MSIRRPHRGLAIEKNERCRLVFLGDFGKPYRHQVFELIAFDECVGDIPSSTGTTPVLASRGLIDRQSNKIAVATEFYDKVQLFTGAHEIGHLVLHEDTVMHRDRAFDGSPLQTPRPLAERQGNRFAACFLMPQKLLRERFEFMFCCKGQLRFSDVIAFHLDPINPDRLLYASKDSGERELGLARCTQFNNRNLVSLAHSLGLRIRPWPFESKSWS</sequence>
<gene>
    <name evidence="2" type="ORF">PS928_03573</name>
</gene>
<reference evidence="2 3" key="1">
    <citation type="submission" date="2019-09" db="EMBL/GenBank/DDBJ databases">
        <authorList>
            <person name="Chandra G."/>
            <person name="Truman W A."/>
        </authorList>
    </citation>
    <scope>NUCLEOTIDE SEQUENCE [LARGE SCALE GENOMIC DNA]</scope>
    <source>
        <strain evidence="2">PS928</strain>
    </source>
</reference>
<proteinExistence type="predicted"/>
<protein>
    <recommendedName>
        <fullName evidence="1">IrrE N-terminal-like domain-containing protein</fullName>
    </recommendedName>
</protein>
<accession>A0A5E7UHX7</accession>